<dbReference type="PROSITE" id="PS00455">
    <property type="entry name" value="AMP_BINDING"/>
    <property type="match status" value="1"/>
</dbReference>
<dbReference type="Gene3D" id="3.40.50.980">
    <property type="match status" value="2"/>
</dbReference>
<organism evidence="4">
    <name type="scientific">Streptomyces sp. R33</name>
    <dbReference type="NCBI Taxonomy" id="3238629"/>
    <lineage>
        <taxon>Bacteria</taxon>
        <taxon>Bacillati</taxon>
        <taxon>Actinomycetota</taxon>
        <taxon>Actinomycetes</taxon>
        <taxon>Kitasatosporales</taxon>
        <taxon>Streptomycetaceae</taxon>
        <taxon>Streptomyces</taxon>
    </lineage>
</organism>
<dbReference type="EMBL" id="CP165727">
    <property type="protein sequence ID" value="XDV67417.1"/>
    <property type="molecule type" value="Genomic_DNA"/>
</dbReference>
<dbReference type="InterPro" id="IPR009081">
    <property type="entry name" value="PP-bd_ACP"/>
</dbReference>
<dbReference type="SUPFAM" id="SSF56801">
    <property type="entry name" value="Acetyl-CoA synthetase-like"/>
    <property type="match status" value="1"/>
</dbReference>
<evidence type="ECO:0000256" key="1">
    <source>
        <dbReference type="ARBA" id="ARBA00022450"/>
    </source>
</evidence>
<dbReference type="InterPro" id="IPR006162">
    <property type="entry name" value="Ppantetheine_attach_site"/>
</dbReference>
<dbReference type="PRINTS" id="PR00154">
    <property type="entry name" value="AMPBINDING"/>
</dbReference>
<dbReference type="AlphaFoldDB" id="A0AB39YFX7"/>
<dbReference type="SMART" id="SM00823">
    <property type="entry name" value="PKS_PP"/>
    <property type="match status" value="1"/>
</dbReference>
<reference evidence="4" key="1">
    <citation type="submission" date="2024-08" db="EMBL/GenBank/DDBJ databases">
        <authorList>
            <person name="Yu S.T."/>
        </authorList>
    </citation>
    <scope>NUCLEOTIDE SEQUENCE</scope>
    <source>
        <strain evidence="4">R33</strain>
    </source>
</reference>
<dbReference type="SUPFAM" id="SSF47336">
    <property type="entry name" value="ACP-like"/>
    <property type="match status" value="1"/>
</dbReference>
<dbReference type="Pfam" id="PF13193">
    <property type="entry name" value="AMP-binding_C"/>
    <property type="match status" value="1"/>
</dbReference>
<name>A0AB39YFX7_9ACTN</name>
<evidence type="ECO:0000259" key="3">
    <source>
        <dbReference type="PROSITE" id="PS50075"/>
    </source>
</evidence>
<dbReference type="Gene3D" id="3.30.300.30">
    <property type="match status" value="1"/>
</dbReference>
<keyword evidence="2" id="KW-0597">Phosphoprotein</keyword>
<dbReference type="InterPro" id="IPR020845">
    <property type="entry name" value="AMP-binding_CS"/>
</dbReference>
<dbReference type="InterPro" id="IPR020459">
    <property type="entry name" value="AMP-binding"/>
</dbReference>
<dbReference type="GO" id="GO:0044550">
    <property type="term" value="P:secondary metabolite biosynthetic process"/>
    <property type="evidence" value="ECO:0007669"/>
    <property type="project" value="TreeGrafter"/>
</dbReference>
<dbReference type="PROSITE" id="PS50075">
    <property type="entry name" value="CARRIER"/>
    <property type="match status" value="1"/>
</dbReference>
<dbReference type="InterPro" id="IPR025110">
    <property type="entry name" value="AMP-bd_C"/>
</dbReference>
<accession>A0AB39YFX7</accession>
<evidence type="ECO:0000256" key="2">
    <source>
        <dbReference type="ARBA" id="ARBA00022553"/>
    </source>
</evidence>
<dbReference type="PANTHER" id="PTHR45527">
    <property type="entry name" value="NONRIBOSOMAL PEPTIDE SYNTHETASE"/>
    <property type="match status" value="1"/>
</dbReference>
<evidence type="ECO:0000313" key="4">
    <source>
        <dbReference type="EMBL" id="XDV67417.1"/>
    </source>
</evidence>
<dbReference type="GO" id="GO:0031177">
    <property type="term" value="F:phosphopantetheine binding"/>
    <property type="evidence" value="ECO:0007669"/>
    <property type="project" value="InterPro"/>
</dbReference>
<dbReference type="InterPro" id="IPR036736">
    <property type="entry name" value="ACP-like_sf"/>
</dbReference>
<feature type="domain" description="Carrier" evidence="3">
    <location>
        <begin position="514"/>
        <end position="589"/>
    </location>
</feature>
<dbReference type="InterPro" id="IPR020806">
    <property type="entry name" value="PKS_PP-bd"/>
</dbReference>
<dbReference type="GO" id="GO:0005737">
    <property type="term" value="C:cytoplasm"/>
    <property type="evidence" value="ECO:0007669"/>
    <property type="project" value="TreeGrafter"/>
</dbReference>
<dbReference type="PROSITE" id="PS00012">
    <property type="entry name" value="PHOSPHOPANTETHEINE"/>
    <property type="match status" value="1"/>
</dbReference>
<dbReference type="NCBIfam" id="TIGR01733">
    <property type="entry name" value="AA-adenyl-dom"/>
    <property type="match status" value="1"/>
</dbReference>
<proteinExistence type="predicted"/>
<dbReference type="GO" id="GO:0043041">
    <property type="term" value="P:amino acid activation for nonribosomal peptide biosynthetic process"/>
    <property type="evidence" value="ECO:0007669"/>
    <property type="project" value="TreeGrafter"/>
</dbReference>
<dbReference type="Pfam" id="PF00501">
    <property type="entry name" value="AMP-binding"/>
    <property type="match status" value="1"/>
</dbReference>
<dbReference type="Gene3D" id="1.10.1200.10">
    <property type="entry name" value="ACP-like"/>
    <property type="match status" value="1"/>
</dbReference>
<gene>
    <name evidence="4" type="ORF">AB5J51_33085</name>
</gene>
<keyword evidence="1" id="KW-0596">Phosphopantetheine</keyword>
<dbReference type="FunFam" id="3.40.50.980:FF:000001">
    <property type="entry name" value="Non-ribosomal peptide synthetase"/>
    <property type="match status" value="1"/>
</dbReference>
<sequence>MNHGDPKTLTLLFEECARRLPDHTALEFEGEFLSYGELNRRANRLAHHLRDTGGVGPDDRVAILVRHPPDVIIAMLAALKAGGAYVPLDPDNPPAVTQRIVEAVAPRAMVIESSAAAGAMFFNGELFVLDVMGSALDTPDCDPEPVATPSDLAYVVYTSGTTGNPKGVAVEHRAIVNTLAWRNAYYGFGPEDVTLAIPRPSFDSAVVDTFSALTSGARLLLPRRDRITDRHYLTGLMEHRDVTHFLITPMLYKRLLEGMEAQRVKSLRCVTIAGERFTTSLTQEHFERVPQVELYNEYGPSENAVCSTVHRLAASDQRVLMGRPIEHTEAFVLDEDGAPVPPGGIGELHLAGAGLARGYLGDPGLTAERFFTPTSSAAAGKRVYRTGDIVRLHGNGDLEFIERRDGQVKIRGRRVELGHVAQVLSQDAAVGHVHLLRHATDSDTPLLIAFVQGPGADEIDRLRAMAQENLPEYMVPSAIIPVDTVPLTRHGKVDDKALVALYAGAVGHGVDGPEPATEVEAALLEIWQELFAPLHIGLDDDFVDLGGDSLSVMDLLSRVETQIGVQLDVSDPYTDRTVRSLALNIENRQNDKVGTK</sequence>
<dbReference type="GO" id="GO:0017000">
    <property type="term" value="P:antibiotic biosynthetic process"/>
    <property type="evidence" value="ECO:0007669"/>
    <property type="project" value="UniProtKB-ARBA"/>
</dbReference>
<protein>
    <submittedName>
        <fullName evidence="4">Amino acid adenylation domain-containing protein</fullName>
    </submittedName>
</protein>
<dbReference type="Pfam" id="PF00550">
    <property type="entry name" value="PP-binding"/>
    <property type="match status" value="1"/>
</dbReference>
<dbReference type="CDD" id="cd05930">
    <property type="entry name" value="A_NRPS"/>
    <property type="match status" value="1"/>
</dbReference>
<dbReference type="InterPro" id="IPR000873">
    <property type="entry name" value="AMP-dep_synth/lig_dom"/>
</dbReference>
<dbReference type="RefSeq" id="WP_369779291.1">
    <property type="nucleotide sequence ID" value="NZ_CP165727.1"/>
</dbReference>
<dbReference type="PANTHER" id="PTHR45527:SF1">
    <property type="entry name" value="FATTY ACID SYNTHASE"/>
    <property type="match status" value="1"/>
</dbReference>
<dbReference type="Gene3D" id="2.30.38.10">
    <property type="entry name" value="Luciferase, Domain 3"/>
    <property type="match status" value="1"/>
</dbReference>
<dbReference type="InterPro" id="IPR045851">
    <property type="entry name" value="AMP-bd_C_sf"/>
</dbReference>
<dbReference type="InterPro" id="IPR010071">
    <property type="entry name" value="AA_adenyl_dom"/>
</dbReference>